<dbReference type="EMBL" id="JABBFV010000007">
    <property type="protein sequence ID" value="NML10824.1"/>
    <property type="molecule type" value="Genomic_DNA"/>
</dbReference>
<keyword evidence="2" id="KW-1185">Reference proteome</keyword>
<dbReference type="RefSeq" id="WP_169573380.1">
    <property type="nucleotide sequence ID" value="NZ_JABBFV010000007.1"/>
</dbReference>
<accession>A0A7X9ZU01</accession>
<evidence type="ECO:0000313" key="1">
    <source>
        <dbReference type="EMBL" id="NML10824.1"/>
    </source>
</evidence>
<proteinExistence type="predicted"/>
<organism evidence="1 2">
    <name type="scientific">Sphingobium psychrophilum</name>
    <dbReference type="NCBI Taxonomy" id="2728834"/>
    <lineage>
        <taxon>Bacteria</taxon>
        <taxon>Pseudomonadati</taxon>
        <taxon>Pseudomonadota</taxon>
        <taxon>Alphaproteobacteria</taxon>
        <taxon>Sphingomonadales</taxon>
        <taxon>Sphingomonadaceae</taxon>
        <taxon>Sphingobium</taxon>
    </lineage>
</organism>
<dbReference type="Proteomes" id="UP000519023">
    <property type="component" value="Unassembled WGS sequence"/>
</dbReference>
<name>A0A7X9ZU01_9SPHN</name>
<gene>
    <name evidence="1" type="ORF">HHL08_11825</name>
</gene>
<sequence>MSFAIFGLMVAGANGLSESLSDMRILDQAAVKCGVADVRFQAISAQKRHYRFWETRVNGSTFGPRSLSDIEAEKRQRKMEKALPCVQAEVRAFGLTVSYPITIHAN</sequence>
<protein>
    <submittedName>
        <fullName evidence="1">Uncharacterized protein</fullName>
    </submittedName>
</protein>
<dbReference type="AlphaFoldDB" id="A0A7X9ZU01"/>
<evidence type="ECO:0000313" key="2">
    <source>
        <dbReference type="Proteomes" id="UP000519023"/>
    </source>
</evidence>
<comment type="caution">
    <text evidence="1">The sequence shown here is derived from an EMBL/GenBank/DDBJ whole genome shotgun (WGS) entry which is preliminary data.</text>
</comment>
<reference evidence="1 2" key="1">
    <citation type="submission" date="2020-04" db="EMBL/GenBank/DDBJ databases">
        <title>Sphingobium sp. AR-3-1 isolated from Arctic soil.</title>
        <authorList>
            <person name="Dahal R.H."/>
            <person name="Chaudhary D.K."/>
        </authorList>
    </citation>
    <scope>NUCLEOTIDE SEQUENCE [LARGE SCALE GENOMIC DNA]</scope>
    <source>
        <strain evidence="1 2">AR-3-1</strain>
    </source>
</reference>